<dbReference type="InterPro" id="IPR031401">
    <property type="entry name" value="She1"/>
</dbReference>
<dbReference type="GO" id="GO:0140661">
    <property type="term" value="F:cytoskeletal motor inhibitor activity"/>
    <property type="evidence" value="ECO:0007669"/>
    <property type="project" value="EnsemblFungi"/>
</dbReference>
<feature type="region of interest" description="Disordered" evidence="1">
    <location>
        <begin position="226"/>
        <end position="259"/>
    </location>
</feature>
<dbReference type="GO" id="GO:0005880">
    <property type="term" value="C:nuclear microtubule"/>
    <property type="evidence" value="ECO:0007669"/>
    <property type="project" value="EnsemblFungi"/>
</dbReference>
<sequence length="372" mass="41770">MNNNKFTFSTTQTSTNNYNNNDPHTNNNNMTFHNFNSTPNEIINTLGVSKRMGNKVLNELDSRTHQKFEQLKDNDDTNATHESSSSSSFQQLFNTKHNVQFNHMQSIGNQPTTPKKNIHSYTPDNGNIHDNTVSESMKRMKTNDSQSRIKRRSITPATPVSEITRRIRRLRLRASIAPKVDDSITSSTSIRNTPLTGGNPITMMNPPTFLKPTINSLNKRTIKRSEPIHSNLNRNVTTSDASNIRQERTRRDNSKQETTVVVNSNVKPRTSQLKKSTTMSVFDRLYSTATPKTSISRSTSMNTIQSGEPSSSNVHSRRVHSDTANTITDKSMSHNASTSKIKFGRSKTSGSLSSNLNNGSDAGQEVRRPLWR</sequence>
<dbReference type="InParanoid" id="G0V849"/>
<protein>
    <submittedName>
        <fullName evidence="2">Uncharacterized protein</fullName>
    </submittedName>
</protein>
<reference evidence="2 3" key="1">
    <citation type="journal article" date="2011" name="Proc. Natl. Acad. Sci. U.S.A.">
        <title>Evolutionary erosion of yeast sex chromosomes by mating-type switching accidents.</title>
        <authorList>
            <person name="Gordon J.L."/>
            <person name="Armisen D."/>
            <person name="Proux-Wera E."/>
            <person name="Oheigeartaigh S.S."/>
            <person name="Byrne K.P."/>
            <person name="Wolfe K.H."/>
        </authorList>
    </citation>
    <scope>NUCLEOTIDE SEQUENCE [LARGE SCALE GENOMIC DNA]</scope>
    <source>
        <strain evidence="3">ATCC 76901 / BCRC 22586 / CBS 4309 / NBRC 1992 / NRRL Y-12630</strain>
    </source>
</reference>
<dbReference type="GO" id="GO:0008017">
    <property type="term" value="F:microtubule binding"/>
    <property type="evidence" value="ECO:0007669"/>
    <property type="project" value="EnsemblFungi"/>
</dbReference>
<dbReference type="GO" id="GO:0072686">
    <property type="term" value="C:mitotic spindle"/>
    <property type="evidence" value="ECO:0007669"/>
    <property type="project" value="EnsemblFungi"/>
</dbReference>
<dbReference type="GO" id="GO:0040001">
    <property type="term" value="P:establishment of mitotic spindle localization"/>
    <property type="evidence" value="ECO:0007669"/>
    <property type="project" value="EnsemblFungi"/>
</dbReference>
<dbReference type="OMA" id="KINSAHR"/>
<dbReference type="AlphaFoldDB" id="G0V849"/>
<dbReference type="OrthoDB" id="4067846at2759"/>
<reference key="2">
    <citation type="submission" date="2011-08" db="EMBL/GenBank/DDBJ databases">
        <title>Genome sequence of Naumovozyma castellii.</title>
        <authorList>
            <person name="Gordon J.L."/>
            <person name="Armisen D."/>
            <person name="Proux-Wera E."/>
            <person name="OhEigeartaigh S.S."/>
            <person name="Byrne K.P."/>
            <person name="Wolfe K.H."/>
        </authorList>
    </citation>
    <scope>NUCLEOTIDE SEQUENCE</scope>
    <source>
        <strain>Type strain:CBS 4309</strain>
    </source>
</reference>
<dbReference type="Proteomes" id="UP000001640">
    <property type="component" value="Chromosome 1"/>
</dbReference>
<evidence type="ECO:0000313" key="2">
    <source>
        <dbReference type="EMBL" id="CCC67647.1"/>
    </source>
</evidence>
<feature type="region of interest" description="Disordered" evidence="1">
    <location>
        <begin position="292"/>
        <end position="372"/>
    </location>
</feature>
<feature type="compositionally biased region" description="Low complexity" evidence="1">
    <location>
        <begin position="349"/>
        <end position="360"/>
    </location>
</feature>
<feature type="region of interest" description="Disordered" evidence="1">
    <location>
        <begin position="184"/>
        <end position="207"/>
    </location>
</feature>
<dbReference type="Pfam" id="PF17077">
    <property type="entry name" value="Msap1"/>
    <property type="match status" value="1"/>
</dbReference>
<organism evidence="2 3">
    <name type="scientific">Naumovozyma castellii</name>
    <name type="common">Yeast</name>
    <name type="synonym">Saccharomyces castellii</name>
    <dbReference type="NCBI Taxonomy" id="27288"/>
    <lineage>
        <taxon>Eukaryota</taxon>
        <taxon>Fungi</taxon>
        <taxon>Dikarya</taxon>
        <taxon>Ascomycota</taxon>
        <taxon>Saccharomycotina</taxon>
        <taxon>Saccharomycetes</taxon>
        <taxon>Saccharomycetales</taxon>
        <taxon>Saccharomycetaceae</taxon>
        <taxon>Naumovozyma</taxon>
    </lineage>
</organism>
<feature type="compositionally biased region" description="Polar residues" evidence="1">
    <location>
        <begin position="184"/>
        <end position="196"/>
    </location>
</feature>
<gene>
    <name evidence="2" type="primary">NCAS0A10890</name>
    <name evidence="2" type="ordered locus">NCAS_0A10890</name>
</gene>
<dbReference type="FunCoup" id="G0V849">
    <property type="interactions" value="31"/>
</dbReference>
<dbReference type="eggNOG" id="ENOG502S5DY">
    <property type="taxonomic scope" value="Eukaryota"/>
</dbReference>
<feature type="compositionally biased region" description="Polar residues" evidence="1">
    <location>
        <begin position="322"/>
        <end position="340"/>
    </location>
</feature>
<feature type="compositionally biased region" description="Basic and acidic residues" evidence="1">
    <location>
        <begin position="245"/>
        <end position="255"/>
    </location>
</feature>
<proteinExistence type="predicted"/>
<dbReference type="GeneID" id="96901126"/>
<dbReference type="HOGENOM" id="CLU_821841_0_0_1"/>
<dbReference type="GO" id="GO:0000022">
    <property type="term" value="P:mitotic spindle elongation"/>
    <property type="evidence" value="ECO:0007669"/>
    <property type="project" value="EnsemblFungi"/>
</dbReference>
<dbReference type="RefSeq" id="XP_003674028.1">
    <property type="nucleotide sequence ID" value="XM_003673980.1"/>
</dbReference>
<dbReference type="KEGG" id="ncs:NCAS_0A10890"/>
<evidence type="ECO:0000256" key="1">
    <source>
        <dbReference type="SAM" id="MobiDB-lite"/>
    </source>
</evidence>
<evidence type="ECO:0000313" key="3">
    <source>
        <dbReference type="Proteomes" id="UP000001640"/>
    </source>
</evidence>
<dbReference type="EMBL" id="HE576752">
    <property type="protein sequence ID" value="CCC67647.1"/>
    <property type="molecule type" value="Genomic_DNA"/>
</dbReference>
<feature type="compositionally biased region" description="Polar residues" evidence="1">
    <location>
        <begin position="292"/>
        <end position="309"/>
    </location>
</feature>
<dbReference type="GO" id="GO:0005935">
    <property type="term" value="C:cellular bud neck"/>
    <property type="evidence" value="ECO:0007669"/>
    <property type="project" value="EnsemblFungi"/>
</dbReference>
<dbReference type="GO" id="GO:0070840">
    <property type="term" value="F:dynein complex binding"/>
    <property type="evidence" value="ECO:0007669"/>
    <property type="project" value="EnsemblFungi"/>
</dbReference>
<feature type="region of interest" description="Disordered" evidence="1">
    <location>
        <begin position="1"/>
        <end position="24"/>
    </location>
</feature>
<keyword evidence="3" id="KW-1185">Reference proteome</keyword>
<name>G0V849_NAUCA</name>
<accession>G0V849</accession>
<feature type="compositionally biased region" description="Polar residues" evidence="1">
    <location>
        <begin position="228"/>
        <end position="244"/>
    </location>
</feature>